<dbReference type="OrthoDB" id="6359816at2759"/>
<protein>
    <recommendedName>
        <fullName evidence="3">BTB domain-containing protein</fullName>
    </recommendedName>
</protein>
<keyword evidence="2" id="KW-1185">Reference proteome</keyword>
<evidence type="ECO:0000313" key="2">
    <source>
        <dbReference type="Proteomes" id="UP000029665"/>
    </source>
</evidence>
<name>A0A060SXK0_PYCCI</name>
<gene>
    <name evidence="1" type="ORF">BN946_scf184281.g16</name>
</gene>
<evidence type="ECO:0000313" key="1">
    <source>
        <dbReference type="EMBL" id="CDO76969.1"/>
    </source>
</evidence>
<organism evidence="1 2">
    <name type="scientific">Pycnoporus cinnabarinus</name>
    <name type="common">Cinnabar-red polypore</name>
    <name type="synonym">Trametes cinnabarina</name>
    <dbReference type="NCBI Taxonomy" id="5643"/>
    <lineage>
        <taxon>Eukaryota</taxon>
        <taxon>Fungi</taxon>
        <taxon>Dikarya</taxon>
        <taxon>Basidiomycota</taxon>
        <taxon>Agaricomycotina</taxon>
        <taxon>Agaricomycetes</taxon>
        <taxon>Polyporales</taxon>
        <taxon>Polyporaceae</taxon>
        <taxon>Trametes</taxon>
    </lineage>
</organism>
<sequence>MFTLPTNPDTILVPIDVTETASTLEDLLRFCYPMEPPELLGFRRHRLVLEAARKYEMEFIARPLNNRLRNFLPTEAMRVYCLAYKYEDGELAQAAARQLLLQPRLFDLLHPPPEFDELPITALAKLMAYREQSATAAAAVLLDDRWMMTDFRGHALRVSKRGNIVPSEPSKPGWTWLTCQSCKAGNSSISLDSMASHWIPSPIRPRLWWETYRDSCVKEIRLFLRPLPSVVTESHLIRPALENAARCKTCEPKAAAELSEYAEAVAKRIEADVAKVRAENVGLEVLVHEG</sequence>
<reference evidence="1" key="1">
    <citation type="submission" date="2014-01" db="EMBL/GenBank/DDBJ databases">
        <title>The genome of the white-rot fungus Pycnoporus cinnabarinus: a basidiomycete model with a versatile arsenal for lignocellulosic biomass breakdown.</title>
        <authorList>
            <person name="Levasseur A."/>
            <person name="Lomascolo A."/>
            <person name="Ruiz-Duenas F.J."/>
            <person name="Uzan E."/>
            <person name="Piumi F."/>
            <person name="Kues U."/>
            <person name="Ram A.F.J."/>
            <person name="Murat C."/>
            <person name="Haon M."/>
            <person name="Benoit I."/>
            <person name="Arfi Y."/>
            <person name="Chevret D."/>
            <person name="Drula E."/>
            <person name="Kwon M.J."/>
            <person name="Gouret P."/>
            <person name="Lesage-Meessen L."/>
            <person name="Lombard V."/>
            <person name="Mariette J."/>
            <person name="Noirot C."/>
            <person name="Park J."/>
            <person name="Patyshakuliyeva A."/>
            <person name="Wieneger R.A.B."/>
            <person name="Wosten H.A.B."/>
            <person name="Martin F."/>
            <person name="Coutinho P.M."/>
            <person name="de Vries R."/>
            <person name="Martinez A.T."/>
            <person name="Klopp C."/>
            <person name="Pontarotti P."/>
            <person name="Henrissat B."/>
            <person name="Record E."/>
        </authorList>
    </citation>
    <scope>NUCLEOTIDE SEQUENCE [LARGE SCALE GENOMIC DNA]</scope>
    <source>
        <strain evidence="1">BRFM137</strain>
    </source>
</reference>
<dbReference type="OMA" id="CYPMERS"/>
<evidence type="ECO:0008006" key="3">
    <source>
        <dbReference type="Google" id="ProtNLM"/>
    </source>
</evidence>
<proteinExistence type="predicted"/>
<accession>A0A060SXK0</accession>
<dbReference type="STRING" id="5643.A0A060SXK0"/>
<dbReference type="HOGENOM" id="CLU_052397_0_0_1"/>
<dbReference type="EMBL" id="CCBP010000434">
    <property type="protein sequence ID" value="CDO76969.1"/>
    <property type="molecule type" value="Genomic_DNA"/>
</dbReference>
<comment type="caution">
    <text evidence="1">The sequence shown here is derived from an EMBL/GenBank/DDBJ whole genome shotgun (WGS) entry which is preliminary data.</text>
</comment>
<dbReference type="Proteomes" id="UP000029665">
    <property type="component" value="Unassembled WGS sequence"/>
</dbReference>
<dbReference type="AlphaFoldDB" id="A0A060SXK0"/>